<comment type="caution">
    <text evidence="1">The sequence shown here is derived from an EMBL/GenBank/DDBJ whole genome shotgun (WGS) entry which is preliminary data.</text>
</comment>
<protein>
    <submittedName>
        <fullName evidence="1">Uncharacterized protein</fullName>
    </submittedName>
</protein>
<proteinExistence type="predicted"/>
<dbReference type="EMBL" id="BARS01042665">
    <property type="protein sequence ID" value="GAG31249.1"/>
    <property type="molecule type" value="Genomic_DNA"/>
</dbReference>
<feature type="non-terminal residue" evidence="1">
    <location>
        <position position="1"/>
    </location>
</feature>
<organism evidence="1">
    <name type="scientific">marine sediment metagenome</name>
    <dbReference type="NCBI Taxonomy" id="412755"/>
    <lineage>
        <taxon>unclassified sequences</taxon>
        <taxon>metagenomes</taxon>
        <taxon>ecological metagenomes</taxon>
    </lineage>
</organism>
<accession>X0WJU1</accession>
<sequence>SQYTEKLGVYFRLIDCQTASRQYAEAEKSCRSALKLGIRTLGLRNRLKELLNKTLDLQGKPREK</sequence>
<reference evidence="1" key="1">
    <citation type="journal article" date="2014" name="Front. Microbiol.">
        <title>High frequency of phylogenetically diverse reductive dehalogenase-homologous genes in deep subseafloor sedimentary metagenomes.</title>
        <authorList>
            <person name="Kawai M."/>
            <person name="Futagami T."/>
            <person name="Toyoda A."/>
            <person name="Takaki Y."/>
            <person name="Nishi S."/>
            <person name="Hori S."/>
            <person name="Arai W."/>
            <person name="Tsubouchi T."/>
            <person name="Morono Y."/>
            <person name="Uchiyama I."/>
            <person name="Ito T."/>
            <person name="Fujiyama A."/>
            <person name="Inagaki F."/>
            <person name="Takami H."/>
        </authorList>
    </citation>
    <scope>NUCLEOTIDE SEQUENCE</scope>
    <source>
        <strain evidence="1">Expedition CK06-06</strain>
    </source>
</reference>
<gene>
    <name evidence="1" type="ORF">S01H1_64707</name>
</gene>
<dbReference type="AlphaFoldDB" id="X0WJU1"/>
<name>X0WJU1_9ZZZZ</name>
<evidence type="ECO:0000313" key="1">
    <source>
        <dbReference type="EMBL" id="GAG31249.1"/>
    </source>
</evidence>